<evidence type="ECO:0000259" key="5">
    <source>
        <dbReference type="PROSITE" id="PS50850"/>
    </source>
</evidence>
<evidence type="ECO:0000313" key="6">
    <source>
        <dbReference type="EMBL" id="GGG41283.1"/>
    </source>
</evidence>
<dbReference type="Gene3D" id="1.20.1250.20">
    <property type="entry name" value="MFS general substrate transporter like domains"/>
    <property type="match status" value="2"/>
</dbReference>
<keyword evidence="7" id="KW-1185">Reference proteome</keyword>
<evidence type="ECO:0000256" key="2">
    <source>
        <dbReference type="ARBA" id="ARBA00022989"/>
    </source>
</evidence>
<feature type="transmembrane region" description="Helical" evidence="4">
    <location>
        <begin position="107"/>
        <end position="132"/>
    </location>
</feature>
<sequence length="421" mass="43052">MAETTPGGRALRVSAGVLIAAAVVCAALAMGLRQSFGLFLAPMTAAHAWSASGFAFAIALQVLLNGVFQPICGQIADRIGGRPVIVGGALLYLVGILGMALSDGLPLFTFFAGLVMGVAVSAAGMPVIIASLTRQLPETLRSRAVGAGTAGSSFGQFLVVPLSGAAIALWGWQGALFAMAAASLLMIPLALPINDRPGTGAAQAAPAAGAAAPAAPDETARAALGKAVGDRSFWFLFFGFFVCGLHVSFLTVHLPGFIAACHLPITVGAAAISLIGLFNVAGSLVSGELAGRWKRRELLVGIYACRGVLMTAFFFAPKTTETVLVFSALMGVLWLSTVPPTVALCARNFGTRWLATIFGLVFLGHQIGGFSGAFLGGVVFDRTGSYDLMWIIGILAAAFAALVHLPVRDGPRVAAPAPATA</sequence>
<feature type="transmembrane region" description="Helical" evidence="4">
    <location>
        <begin position="388"/>
        <end position="407"/>
    </location>
</feature>
<dbReference type="InterPro" id="IPR036259">
    <property type="entry name" value="MFS_trans_sf"/>
</dbReference>
<dbReference type="InterPro" id="IPR020846">
    <property type="entry name" value="MFS_dom"/>
</dbReference>
<dbReference type="SUPFAM" id="SSF103473">
    <property type="entry name" value="MFS general substrate transporter"/>
    <property type="match status" value="1"/>
</dbReference>
<evidence type="ECO:0000256" key="3">
    <source>
        <dbReference type="ARBA" id="ARBA00023136"/>
    </source>
</evidence>
<accession>A0A8J2ZD40</accession>
<keyword evidence="1 4" id="KW-0812">Transmembrane</keyword>
<feature type="transmembrane region" description="Helical" evidence="4">
    <location>
        <begin position="175"/>
        <end position="193"/>
    </location>
</feature>
<dbReference type="GO" id="GO:0022857">
    <property type="term" value="F:transmembrane transporter activity"/>
    <property type="evidence" value="ECO:0007669"/>
    <property type="project" value="InterPro"/>
</dbReference>
<evidence type="ECO:0000256" key="4">
    <source>
        <dbReference type="SAM" id="Phobius"/>
    </source>
</evidence>
<evidence type="ECO:0000313" key="7">
    <source>
        <dbReference type="Proteomes" id="UP000597507"/>
    </source>
</evidence>
<dbReference type="RefSeq" id="WP_188901829.1">
    <property type="nucleotide sequence ID" value="NZ_BMKS01000010.1"/>
</dbReference>
<proteinExistence type="predicted"/>
<keyword evidence="2 4" id="KW-1133">Transmembrane helix</keyword>
<dbReference type="PROSITE" id="PS50850">
    <property type="entry name" value="MFS"/>
    <property type="match status" value="1"/>
</dbReference>
<feature type="transmembrane region" description="Helical" evidence="4">
    <location>
        <begin position="144"/>
        <end position="169"/>
    </location>
</feature>
<feature type="transmembrane region" description="Helical" evidence="4">
    <location>
        <begin position="80"/>
        <end position="101"/>
    </location>
</feature>
<feature type="transmembrane region" description="Helical" evidence="4">
    <location>
        <begin position="44"/>
        <end position="68"/>
    </location>
</feature>
<dbReference type="Proteomes" id="UP000597507">
    <property type="component" value="Unassembled WGS sequence"/>
</dbReference>
<name>A0A8J2ZD40_9PROT</name>
<organism evidence="6 7">
    <name type="scientific">Caldovatus sediminis</name>
    <dbReference type="NCBI Taxonomy" id="2041189"/>
    <lineage>
        <taxon>Bacteria</taxon>
        <taxon>Pseudomonadati</taxon>
        <taxon>Pseudomonadota</taxon>
        <taxon>Alphaproteobacteria</taxon>
        <taxon>Acetobacterales</taxon>
        <taxon>Roseomonadaceae</taxon>
        <taxon>Caldovatus</taxon>
    </lineage>
</organism>
<feature type="transmembrane region" description="Helical" evidence="4">
    <location>
        <begin position="12"/>
        <end position="32"/>
    </location>
</feature>
<reference evidence="6 7" key="1">
    <citation type="journal article" date="2014" name="Int. J. Syst. Evol. Microbiol.">
        <title>Complete genome sequence of Corynebacterium casei LMG S-19264T (=DSM 44701T), isolated from a smear-ripened cheese.</title>
        <authorList>
            <consortium name="US DOE Joint Genome Institute (JGI-PGF)"/>
            <person name="Walter F."/>
            <person name="Albersmeier A."/>
            <person name="Kalinowski J."/>
            <person name="Ruckert C."/>
        </authorList>
    </citation>
    <scope>NUCLEOTIDE SEQUENCE [LARGE SCALE GENOMIC DNA]</scope>
    <source>
        <strain evidence="6 7">CGMCC 1.16330</strain>
    </source>
</reference>
<dbReference type="InterPro" id="IPR050327">
    <property type="entry name" value="Proton-linked_MCT"/>
</dbReference>
<dbReference type="Pfam" id="PF07690">
    <property type="entry name" value="MFS_1"/>
    <property type="match status" value="1"/>
</dbReference>
<feature type="transmembrane region" description="Helical" evidence="4">
    <location>
        <begin position="233"/>
        <end position="259"/>
    </location>
</feature>
<dbReference type="EMBL" id="BMKS01000010">
    <property type="protein sequence ID" value="GGG41283.1"/>
    <property type="molecule type" value="Genomic_DNA"/>
</dbReference>
<feature type="domain" description="Major facilitator superfamily (MFS) profile" evidence="5">
    <location>
        <begin position="15"/>
        <end position="411"/>
    </location>
</feature>
<dbReference type="CDD" id="cd17355">
    <property type="entry name" value="MFS_YcxA_like"/>
    <property type="match status" value="1"/>
</dbReference>
<evidence type="ECO:0000256" key="1">
    <source>
        <dbReference type="ARBA" id="ARBA00022692"/>
    </source>
</evidence>
<feature type="transmembrane region" description="Helical" evidence="4">
    <location>
        <begin position="353"/>
        <end position="376"/>
    </location>
</feature>
<feature type="transmembrane region" description="Helical" evidence="4">
    <location>
        <begin position="323"/>
        <end position="346"/>
    </location>
</feature>
<dbReference type="InterPro" id="IPR011701">
    <property type="entry name" value="MFS"/>
</dbReference>
<feature type="transmembrane region" description="Helical" evidence="4">
    <location>
        <begin position="298"/>
        <end position="317"/>
    </location>
</feature>
<gene>
    <name evidence="6" type="ORF">GCM10010964_31050</name>
</gene>
<dbReference type="PANTHER" id="PTHR11360:SF284">
    <property type="entry name" value="EG:103B4.3 PROTEIN-RELATED"/>
    <property type="match status" value="1"/>
</dbReference>
<feature type="transmembrane region" description="Helical" evidence="4">
    <location>
        <begin position="265"/>
        <end position="286"/>
    </location>
</feature>
<dbReference type="PANTHER" id="PTHR11360">
    <property type="entry name" value="MONOCARBOXYLATE TRANSPORTER"/>
    <property type="match status" value="1"/>
</dbReference>
<protein>
    <submittedName>
        <fullName evidence="6">MFS transporter</fullName>
    </submittedName>
</protein>
<keyword evidence="3 4" id="KW-0472">Membrane</keyword>
<comment type="caution">
    <text evidence="6">The sequence shown here is derived from an EMBL/GenBank/DDBJ whole genome shotgun (WGS) entry which is preliminary data.</text>
</comment>
<dbReference type="AlphaFoldDB" id="A0A8J2ZD40"/>